<evidence type="ECO:0000313" key="4">
    <source>
        <dbReference type="Proteomes" id="UP001303115"/>
    </source>
</evidence>
<feature type="compositionally biased region" description="Low complexity" evidence="1">
    <location>
        <begin position="630"/>
        <end position="650"/>
    </location>
</feature>
<dbReference type="InterPro" id="IPR014756">
    <property type="entry name" value="Ig_E-set"/>
</dbReference>
<dbReference type="Pfam" id="PF16561">
    <property type="entry name" value="AMPK1_CBM"/>
    <property type="match status" value="1"/>
</dbReference>
<feature type="region of interest" description="Disordered" evidence="1">
    <location>
        <begin position="260"/>
        <end position="696"/>
    </location>
</feature>
<accession>A0AAN6P871</accession>
<feature type="compositionally biased region" description="Low complexity" evidence="1">
    <location>
        <begin position="569"/>
        <end position="580"/>
    </location>
</feature>
<feature type="compositionally biased region" description="Basic and acidic residues" evidence="1">
    <location>
        <begin position="500"/>
        <end position="520"/>
    </location>
</feature>
<feature type="domain" description="AMP-activated protein kinase glycogen-binding" evidence="2">
    <location>
        <begin position="6"/>
        <end position="98"/>
    </location>
</feature>
<keyword evidence="4" id="KW-1185">Reference proteome</keyword>
<feature type="compositionally biased region" description="Basic and acidic residues" evidence="1">
    <location>
        <begin position="295"/>
        <end position="309"/>
    </location>
</feature>
<feature type="compositionally biased region" description="Basic and acidic residues" evidence="1">
    <location>
        <begin position="162"/>
        <end position="178"/>
    </location>
</feature>
<sequence>MASSQIPAVITYHKPGTQPPLYVAGTFSDPPWQPHEMDHTAREDGEYDFKKEVRAEPGSKIQYKFRIGNGDWWVLKDDGPTMTDSSGNTNHVLEVKPQEETPHGQAADHRGAQAKQDAGPLSYAKVAAKRLQPPAEQAAPNRSGTGTPVSARVAAEVADSAELLHEEVPEREKPEGGDGKQPGRRMSDTAETAAEVADTAEKLGSRQSTVVILELPPGDSRPLKVQPRGEELPDDQEGYIADKSPLFAHECVGMYESDGEIGEVEEDDEPQYGPPVEDIDPKKIDLNDPTLERFPSARDDIMEAVRKLETGIPADHASFEGRHRSSVVNPSRRGTEDITGDFLLAAPQTPSPPTHRPSKKSPQGSVGSLNPTASLHSISEGDEPAAEEEEANFRPAVVFSNPLKSKPKHLKLPTRDEDEGIALRDGVSPRTVKPARPPIITPEASPPQSPPSPKTVRKGNQPPDASSSMASVEAEVGKDKGRSMEEVELHPPQSGNPGHAHPDPPKSGDKGAEHPEDPSDSKGTTSAPPRARRPSYAEVAASRPSLAEDPNKSTTSSSQRPSAKHAPESEPAAPQPASAAGTSDSSKDTAPPASSARRPSYAEVAASKPTSAESPGDDNKAKAKKPQPPTTTTAGESSASTSTDTAASTARDTDESKSKPKDDESNASSSDLRKRGTQHHDEVATTGESSTGVNVPAVHPRRGGGWIRAIFRLVFVDLVGGIIRRVLRMFGLWGVVGLAARGRG</sequence>
<dbReference type="EMBL" id="MU854591">
    <property type="protein sequence ID" value="KAK4032602.1"/>
    <property type="molecule type" value="Genomic_DNA"/>
</dbReference>
<feature type="compositionally biased region" description="Acidic residues" evidence="1">
    <location>
        <begin position="380"/>
        <end position="390"/>
    </location>
</feature>
<feature type="compositionally biased region" description="Basic and acidic residues" evidence="1">
    <location>
        <begin position="651"/>
        <end position="664"/>
    </location>
</feature>
<feature type="compositionally biased region" description="Polar residues" evidence="1">
    <location>
        <begin position="360"/>
        <end position="377"/>
    </location>
</feature>
<dbReference type="Gene3D" id="2.60.40.10">
    <property type="entry name" value="Immunoglobulins"/>
    <property type="match status" value="1"/>
</dbReference>
<protein>
    <recommendedName>
        <fullName evidence="2">AMP-activated protein kinase glycogen-binding domain-containing protein</fullName>
    </recommendedName>
</protein>
<proteinExistence type="predicted"/>
<feature type="compositionally biased region" description="Basic and acidic residues" evidence="1">
    <location>
        <begin position="475"/>
        <end position="489"/>
    </location>
</feature>
<feature type="compositionally biased region" description="Basic and acidic residues" evidence="1">
    <location>
        <begin position="93"/>
        <end position="111"/>
    </location>
</feature>
<dbReference type="InterPro" id="IPR032640">
    <property type="entry name" value="AMPK1_CBM"/>
</dbReference>
<name>A0AAN6P871_9PEZI</name>
<feature type="compositionally biased region" description="Acidic residues" evidence="1">
    <location>
        <begin position="260"/>
        <end position="270"/>
    </location>
</feature>
<feature type="compositionally biased region" description="Pro residues" evidence="1">
    <location>
        <begin position="435"/>
        <end position="453"/>
    </location>
</feature>
<feature type="compositionally biased region" description="Basic and acidic residues" evidence="1">
    <location>
        <begin position="671"/>
        <end position="683"/>
    </location>
</feature>
<evidence type="ECO:0000256" key="1">
    <source>
        <dbReference type="SAM" id="MobiDB-lite"/>
    </source>
</evidence>
<comment type="caution">
    <text evidence="3">The sequence shown here is derived from an EMBL/GenBank/DDBJ whole genome shotgun (WGS) entry which is preliminary data.</text>
</comment>
<feature type="compositionally biased region" description="Polar residues" evidence="1">
    <location>
        <begin position="82"/>
        <end position="91"/>
    </location>
</feature>
<gene>
    <name evidence="3" type="ORF">C8A01DRAFT_40948</name>
</gene>
<feature type="compositionally biased region" description="Polar residues" evidence="1">
    <location>
        <begin position="552"/>
        <end position="561"/>
    </location>
</feature>
<dbReference type="Proteomes" id="UP001303115">
    <property type="component" value="Unassembled WGS sequence"/>
</dbReference>
<reference evidence="4" key="1">
    <citation type="journal article" date="2023" name="Mol. Phylogenet. Evol.">
        <title>Genome-scale phylogeny and comparative genomics of the fungal order Sordariales.</title>
        <authorList>
            <person name="Hensen N."/>
            <person name="Bonometti L."/>
            <person name="Westerberg I."/>
            <person name="Brannstrom I.O."/>
            <person name="Guillou S."/>
            <person name="Cros-Aarteil S."/>
            <person name="Calhoun S."/>
            <person name="Haridas S."/>
            <person name="Kuo A."/>
            <person name="Mondo S."/>
            <person name="Pangilinan J."/>
            <person name="Riley R."/>
            <person name="LaButti K."/>
            <person name="Andreopoulos B."/>
            <person name="Lipzen A."/>
            <person name="Chen C."/>
            <person name="Yan M."/>
            <person name="Daum C."/>
            <person name="Ng V."/>
            <person name="Clum A."/>
            <person name="Steindorff A."/>
            <person name="Ohm R.A."/>
            <person name="Martin F."/>
            <person name="Silar P."/>
            <person name="Natvig D.O."/>
            <person name="Lalanne C."/>
            <person name="Gautier V."/>
            <person name="Ament-Velasquez S.L."/>
            <person name="Kruys A."/>
            <person name="Hutchinson M.I."/>
            <person name="Powell A.J."/>
            <person name="Barry K."/>
            <person name="Miller A.N."/>
            <person name="Grigoriev I.V."/>
            <person name="Debuchy R."/>
            <person name="Gladieux P."/>
            <person name="Hiltunen Thoren M."/>
            <person name="Johannesson H."/>
        </authorList>
    </citation>
    <scope>NUCLEOTIDE SEQUENCE [LARGE SCALE GENOMIC DNA]</scope>
    <source>
        <strain evidence="4">CBS 284.82</strain>
    </source>
</reference>
<feature type="compositionally biased region" description="Low complexity" evidence="1">
    <location>
        <begin position="465"/>
        <end position="474"/>
    </location>
</feature>
<organism evidence="3 4">
    <name type="scientific">Parachaetomium inaequale</name>
    <dbReference type="NCBI Taxonomy" id="2588326"/>
    <lineage>
        <taxon>Eukaryota</taxon>
        <taxon>Fungi</taxon>
        <taxon>Dikarya</taxon>
        <taxon>Ascomycota</taxon>
        <taxon>Pezizomycotina</taxon>
        <taxon>Sordariomycetes</taxon>
        <taxon>Sordariomycetidae</taxon>
        <taxon>Sordariales</taxon>
        <taxon>Chaetomiaceae</taxon>
        <taxon>Parachaetomium</taxon>
    </lineage>
</organism>
<dbReference type="AlphaFoldDB" id="A0AAN6P871"/>
<dbReference type="SUPFAM" id="SSF81296">
    <property type="entry name" value="E set domains"/>
    <property type="match status" value="1"/>
</dbReference>
<evidence type="ECO:0000259" key="2">
    <source>
        <dbReference type="Pfam" id="PF16561"/>
    </source>
</evidence>
<dbReference type="InterPro" id="IPR013783">
    <property type="entry name" value="Ig-like_fold"/>
</dbReference>
<dbReference type="CDD" id="cd02859">
    <property type="entry name" value="E_set_AMPKbeta_like_N"/>
    <property type="match status" value="1"/>
</dbReference>
<feature type="region of interest" description="Disordered" evidence="1">
    <location>
        <begin position="78"/>
        <end position="238"/>
    </location>
</feature>
<evidence type="ECO:0000313" key="3">
    <source>
        <dbReference type="EMBL" id="KAK4032602.1"/>
    </source>
</evidence>